<keyword evidence="8" id="KW-0965">Cell junction</keyword>
<evidence type="ECO:0000256" key="6">
    <source>
        <dbReference type="ARBA" id="ARBA00022692"/>
    </source>
</evidence>
<feature type="compositionally biased region" description="Basic and acidic residues" evidence="18">
    <location>
        <begin position="286"/>
        <end position="298"/>
    </location>
</feature>
<keyword evidence="7" id="KW-0677">Repeat</keyword>
<evidence type="ECO:0000256" key="8">
    <source>
        <dbReference type="ARBA" id="ARBA00022949"/>
    </source>
</evidence>
<dbReference type="GeneID" id="127227556"/>
<evidence type="ECO:0000256" key="14">
    <source>
        <dbReference type="ARBA" id="ARBA00059983"/>
    </source>
</evidence>
<dbReference type="PANTHER" id="PTHR44991">
    <property type="entry name" value="IMMUNOGLOBULIN SUPERFAMILY MEMBER 5"/>
    <property type="match status" value="1"/>
</dbReference>
<dbReference type="AlphaFoldDB" id="A0AAU9ZIR8"/>
<evidence type="ECO:0000256" key="3">
    <source>
        <dbReference type="ARBA" id="ARBA00008637"/>
    </source>
</evidence>
<evidence type="ECO:0000256" key="11">
    <source>
        <dbReference type="ARBA" id="ARBA00023157"/>
    </source>
</evidence>
<dbReference type="GO" id="GO:0098609">
    <property type="term" value="P:cell-cell adhesion"/>
    <property type="evidence" value="ECO:0007669"/>
    <property type="project" value="TreeGrafter"/>
</dbReference>
<reference evidence="22" key="1">
    <citation type="submission" date="2022-06" db="EMBL/GenBank/DDBJ databases">
        <authorList>
            <person name="Andreotti S."/>
            <person name="Wyler E."/>
        </authorList>
    </citation>
    <scope>NUCLEOTIDE SEQUENCE</scope>
</reference>
<dbReference type="RefSeq" id="XP_051047907.1">
    <property type="nucleotide sequence ID" value="XM_051191950.1"/>
</dbReference>
<evidence type="ECO:0000313" key="23">
    <source>
        <dbReference type="Proteomes" id="UP001152836"/>
    </source>
</evidence>
<evidence type="ECO:0000256" key="2">
    <source>
        <dbReference type="ARBA" id="ARBA00004435"/>
    </source>
</evidence>
<keyword evidence="20" id="KW-0732">Signal</keyword>
<evidence type="ECO:0000256" key="5">
    <source>
        <dbReference type="ARBA" id="ARBA00022475"/>
    </source>
</evidence>
<feature type="transmembrane region" description="Helical" evidence="19">
    <location>
        <begin position="235"/>
        <end position="264"/>
    </location>
</feature>
<dbReference type="PANTHER" id="PTHR44991:SF1">
    <property type="entry name" value="IMMUNOGLOBULIN SUPERFAMILY MEMBER 5"/>
    <property type="match status" value="1"/>
</dbReference>
<keyword evidence="4" id="KW-0796">Tight junction</keyword>
<accession>A0AAU9ZIR8</accession>
<comment type="similarity">
    <text evidence="3">Belongs to the immunoglobulin superfamily.</text>
</comment>
<evidence type="ECO:0000256" key="4">
    <source>
        <dbReference type="ARBA" id="ARBA00022427"/>
    </source>
</evidence>
<dbReference type="InterPro" id="IPR003599">
    <property type="entry name" value="Ig_sub"/>
</dbReference>
<sequence length="367" mass="39448">MEGSWGGVLAVLVILAGLTAPGSSYEIIEGPQNVTVLNGSEARFNCTVTHGWKLIMWSLKGVVELSITSQQPIITNDRFTSVSYNRSDRFISEMIIHDVQPGDSGLVQCSLQNSNVLGSAFLTVQVMGTLDIPSNSLVVTQGEPCNVTCYALGWTPLPDISWELEVPVSNSSYYSVPEPGDLMSALSILALTPLGNGTLTCVAELKNLQVSKSLTVNLTVVQPLPDSTGSSLPTWAIALLAVAFSLLLILITALIIVCCCCGVCRREKEESSYQNEIRKTANTKPNKTDPETRFKSGKENLGYSSDEARAAQIASLPPKSGEVSLQGQRSHIAPYQAHKTRQPSAANHPRVSFDTASPQKVRNATLV</sequence>
<dbReference type="CTD" id="150084"/>
<comment type="subunit">
    <text evidence="15">Interacts with MAGI1 at tight junctions, forms a tripartite complex with NPHS1. Interacts with LNX1 isoform 2 via its PDZ 2 domain, it may also interact with other isoforms containing this domain.</text>
</comment>
<protein>
    <recommendedName>
        <fullName evidence="16">Immunoglobulin superfamily member 5</fullName>
    </recommendedName>
    <alternativeName>
        <fullName evidence="17">Junctional adhesion molecule 4</fullName>
    </alternativeName>
</protein>
<comment type="function">
    <text evidence="14">Provides, together with MAGI1, an adhesion machinery at tight junctions, which may regulate the permeability of kidney glomerulus and small intestinal epithelial cells. Mediates calcium-independent homophilic cell adhesion. In testis, it may function as a cell adhesion molecule rather than a tight-junction protein. It may participate in the adhesion between spermatogonia-spermatogonia, spermatogonia-Sertoli cells, and Sertoli cells-Sertoli cells.</text>
</comment>
<evidence type="ECO:0000256" key="18">
    <source>
        <dbReference type="SAM" id="MobiDB-lite"/>
    </source>
</evidence>
<evidence type="ECO:0000313" key="22">
    <source>
        <dbReference type="EMBL" id="CAH6792604.1"/>
    </source>
</evidence>
<keyword evidence="11" id="KW-1015">Disulfide bond</keyword>
<dbReference type="GO" id="GO:0005923">
    <property type="term" value="C:bicellular tight junction"/>
    <property type="evidence" value="ECO:0007669"/>
    <property type="project" value="UniProtKB-SubCell"/>
</dbReference>
<keyword evidence="13" id="KW-0393">Immunoglobulin domain</keyword>
<keyword evidence="10 19" id="KW-0472">Membrane</keyword>
<evidence type="ECO:0000256" key="16">
    <source>
        <dbReference type="ARBA" id="ARBA00067287"/>
    </source>
</evidence>
<feature type="region of interest" description="Disordered" evidence="18">
    <location>
        <begin position="337"/>
        <end position="367"/>
    </location>
</feature>
<evidence type="ECO:0000256" key="19">
    <source>
        <dbReference type="SAM" id="Phobius"/>
    </source>
</evidence>
<dbReference type="Gene3D" id="2.60.40.10">
    <property type="entry name" value="Immunoglobulins"/>
    <property type="match status" value="2"/>
</dbReference>
<keyword evidence="9 19" id="KW-1133">Transmembrane helix</keyword>
<feature type="domain" description="Ig-like" evidence="21">
    <location>
        <begin position="21"/>
        <end position="125"/>
    </location>
</feature>
<evidence type="ECO:0000256" key="7">
    <source>
        <dbReference type="ARBA" id="ARBA00022737"/>
    </source>
</evidence>
<dbReference type="PROSITE" id="PS50835">
    <property type="entry name" value="IG_LIKE"/>
    <property type="match status" value="2"/>
</dbReference>
<dbReference type="FunFam" id="2.60.40.10:FF:001503">
    <property type="entry name" value="Immunoglobulin superfamily member 5"/>
    <property type="match status" value="1"/>
</dbReference>
<feature type="chain" id="PRO_5043953474" description="Immunoglobulin superfamily member 5" evidence="20">
    <location>
        <begin position="25"/>
        <end position="367"/>
    </location>
</feature>
<feature type="domain" description="Ig-like" evidence="21">
    <location>
        <begin position="139"/>
        <end position="215"/>
    </location>
</feature>
<keyword evidence="5" id="KW-1003">Cell membrane</keyword>
<feature type="compositionally biased region" description="Polar residues" evidence="18">
    <location>
        <begin position="354"/>
        <end position="367"/>
    </location>
</feature>
<dbReference type="Proteomes" id="UP001152836">
    <property type="component" value="Unassembled WGS sequence"/>
</dbReference>
<organism evidence="22 23">
    <name type="scientific">Phodopus roborovskii</name>
    <name type="common">Roborovski's desert hamster</name>
    <name type="synonym">Cricetulus roborovskii</name>
    <dbReference type="NCBI Taxonomy" id="109678"/>
    <lineage>
        <taxon>Eukaryota</taxon>
        <taxon>Metazoa</taxon>
        <taxon>Chordata</taxon>
        <taxon>Craniata</taxon>
        <taxon>Vertebrata</taxon>
        <taxon>Euteleostomi</taxon>
        <taxon>Mammalia</taxon>
        <taxon>Eutheria</taxon>
        <taxon>Euarchontoglires</taxon>
        <taxon>Glires</taxon>
        <taxon>Rodentia</taxon>
        <taxon>Myomorpha</taxon>
        <taxon>Muroidea</taxon>
        <taxon>Cricetidae</taxon>
        <taxon>Cricetinae</taxon>
        <taxon>Phodopus</taxon>
    </lineage>
</organism>
<dbReference type="EMBL" id="CALSGD010001454">
    <property type="protein sequence ID" value="CAH6792604.1"/>
    <property type="molecule type" value="Genomic_DNA"/>
</dbReference>
<keyword evidence="12" id="KW-0325">Glycoprotein</keyword>
<dbReference type="InterPro" id="IPR036179">
    <property type="entry name" value="Ig-like_dom_sf"/>
</dbReference>
<dbReference type="InterPro" id="IPR013783">
    <property type="entry name" value="Ig-like_fold"/>
</dbReference>
<comment type="caution">
    <text evidence="22">The sequence shown here is derived from an EMBL/GenBank/DDBJ whole genome shotgun (WGS) entry which is preliminary data.</text>
</comment>
<evidence type="ECO:0000256" key="20">
    <source>
        <dbReference type="SAM" id="SignalP"/>
    </source>
</evidence>
<evidence type="ECO:0000259" key="21">
    <source>
        <dbReference type="PROSITE" id="PS50835"/>
    </source>
</evidence>
<dbReference type="SMART" id="SM00409">
    <property type="entry name" value="IG"/>
    <property type="match status" value="2"/>
</dbReference>
<dbReference type="SUPFAM" id="SSF48726">
    <property type="entry name" value="Immunoglobulin"/>
    <property type="match status" value="2"/>
</dbReference>
<dbReference type="FunFam" id="2.60.40.10:FF:001261">
    <property type="entry name" value="immunoglobulin superfamily member 5"/>
    <property type="match status" value="1"/>
</dbReference>
<feature type="signal peptide" evidence="20">
    <location>
        <begin position="1"/>
        <end position="24"/>
    </location>
</feature>
<evidence type="ECO:0000256" key="1">
    <source>
        <dbReference type="ARBA" id="ARBA00004247"/>
    </source>
</evidence>
<gene>
    <name evidence="22" type="primary">Igsf5</name>
    <name evidence="22" type="ORF">PHOROB_LOCUS9538</name>
</gene>
<feature type="region of interest" description="Disordered" evidence="18">
    <location>
        <begin position="272"/>
        <end position="301"/>
    </location>
</feature>
<keyword evidence="6 19" id="KW-0812">Transmembrane</keyword>
<dbReference type="GO" id="GO:0009986">
    <property type="term" value="C:cell surface"/>
    <property type="evidence" value="ECO:0007669"/>
    <property type="project" value="TreeGrafter"/>
</dbReference>
<name>A0AAU9ZIR8_PHORO</name>
<proteinExistence type="inferred from homology"/>
<evidence type="ECO:0000256" key="15">
    <source>
        <dbReference type="ARBA" id="ARBA00062474"/>
    </source>
</evidence>
<evidence type="ECO:0000256" key="13">
    <source>
        <dbReference type="ARBA" id="ARBA00023319"/>
    </source>
</evidence>
<evidence type="ECO:0000256" key="10">
    <source>
        <dbReference type="ARBA" id="ARBA00023136"/>
    </source>
</evidence>
<dbReference type="GO" id="GO:0016324">
    <property type="term" value="C:apical plasma membrane"/>
    <property type="evidence" value="ECO:0007669"/>
    <property type="project" value="UniProtKB-SubCell"/>
</dbReference>
<dbReference type="KEGG" id="prob:127227556"/>
<dbReference type="InterPro" id="IPR007110">
    <property type="entry name" value="Ig-like_dom"/>
</dbReference>
<evidence type="ECO:0000256" key="12">
    <source>
        <dbReference type="ARBA" id="ARBA00023180"/>
    </source>
</evidence>
<keyword evidence="23" id="KW-1185">Reference proteome</keyword>
<evidence type="ECO:0000256" key="17">
    <source>
        <dbReference type="ARBA" id="ARBA00077916"/>
    </source>
</evidence>
<evidence type="ECO:0000256" key="9">
    <source>
        <dbReference type="ARBA" id="ARBA00022989"/>
    </source>
</evidence>
<comment type="subcellular location">
    <subcellularLocation>
        <location evidence="1">Apical cell membrane</location>
        <topology evidence="1">Single-pass type I membrane protein</topology>
    </subcellularLocation>
    <subcellularLocation>
        <location evidence="2">Cell junction</location>
        <location evidence="2">Tight junction</location>
    </subcellularLocation>
</comment>